<proteinExistence type="predicted"/>
<feature type="domain" description="Prophage endopeptidase tail N-terminal" evidence="2">
    <location>
        <begin position="4"/>
        <end position="89"/>
    </location>
</feature>
<dbReference type="InterPro" id="IPR044051">
    <property type="entry name" value="Prophage_tail_N"/>
</dbReference>
<evidence type="ECO:0000313" key="3">
    <source>
        <dbReference type="EMBL" id="MBF2229601.1"/>
    </source>
</evidence>
<dbReference type="OrthoDB" id="2311165at2"/>
<evidence type="ECO:0000259" key="2">
    <source>
        <dbReference type="Pfam" id="PF18994"/>
    </source>
</evidence>
<dbReference type="Pfam" id="PF06605">
    <property type="entry name" value="Prophage_tail"/>
    <property type="match status" value="1"/>
</dbReference>
<dbReference type="Pfam" id="PF18994">
    <property type="entry name" value="Prophage_tailD1"/>
    <property type="match status" value="1"/>
</dbReference>
<sequence length="392" mass="45835">MDYIVIGNMNETKKEIFIDIDYGSFKYDYEKNNNRSLRFTVIKTNRNKDIYDLIQCESIVYYQGQKYIIKAPTFNNKSKIQTVDVTAIHIMYGFQDHYVYSNSKKENDKNTKSYTLEEILKYGFKDNTLGYEYEIIGRFKTTKLDELGNAPGFDFCKAIAEKFNAIIFADNKKITFYSEKEFYKKRNLVIRYKYNTDEIAVDVNTNNLKTEIKAYGKKQDSSAKSDDRKSKGKDQSIEYLYKSPNINKWGRKVAPPINNDEISDLEELKKWVKTQIQDEPETSLKLVYKDKEPLSENDIIKFIHQSMGFNVDLKIVSLSKNHPFVNRPDEVTFSNEKKDIINLQNSIQKRIYKINAYTKKAISDTEKRLETIKTNTPIFTAKDVGSVVDDEN</sequence>
<evidence type="ECO:0000313" key="4">
    <source>
        <dbReference type="Proteomes" id="UP000648077"/>
    </source>
</evidence>
<protein>
    <submittedName>
        <fullName evidence="3">Phage tail protein</fullName>
    </submittedName>
</protein>
<dbReference type="AlphaFoldDB" id="A0A509LUH3"/>
<feature type="domain" description="Tail spike" evidence="1">
    <location>
        <begin position="100"/>
        <end position="345"/>
    </location>
</feature>
<gene>
    <name evidence="3" type="ORF">H3963_03895</name>
</gene>
<dbReference type="EMBL" id="JACGQI010000003">
    <property type="protein sequence ID" value="MBF2229601.1"/>
    <property type="molecule type" value="Genomic_DNA"/>
</dbReference>
<comment type="caution">
    <text evidence="3">The sequence shown here is derived from an EMBL/GenBank/DDBJ whole genome shotgun (WGS) entry which is preliminary data.</text>
</comment>
<dbReference type="Proteomes" id="UP000648077">
    <property type="component" value="Unassembled WGS sequence"/>
</dbReference>
<dbReference type="InterPro" id="IPR010572">
    <property type="entry name" value="Tail_dom"/>
</dbReference>
<name>A0A509LUH3_STAEP</name>
<dbReference type="RefSeq" id="WP_002458425.1">
    <property type="nucleotide sequence ID" value="NZ_CAJUWO010000055.1"/>
</dbReference>
<dbReference type="Gene3D" id="3.55.50.40">
    <property type="match status" value="1"/>
</dbReference>
<accession>A0A509LUH3</accession>
<dbReference type="Gene3D" id="6.20.110.10">
    <property type="match status" value="1"/>
</dbReference>
<evidence type="ECO:0000259" key="1">
    <source>
        <dbReference type="Pfam" id="PF06605"/>
    </source>
</evidence>
<reference evidence="3" key="1">
    <citation type="submission" date="2020-08" db="EMBL/GenBank/DDBJ databases">
        <title>Changes in the skin microbiome associated with squamous cell carcinoma in transplant recipients.</title>
        <authorList>
            <person name="Zaugg J."/>
            <person name="Krueger A."/>
            <person name="Lachner N."/>
        </authorList>
    </citation>
    <scope>NUCLEOTIDE SEQUENCE</scope>
    <source>
        <strain evidence="3">R5988</strain>
    </source>
</reference>
<organism evidence="3 4">
    <name type="scientific">Staphylococcus epidermidis</name>
    <dbReference type="NCBI Taxonomy" id="1282"/>
    <lineage>
        <taxon>Bacteria</taxon>
        <taxon>Bacillati</taxon>
        <taxon>Bacillota</taxon>
        <taxon>Bacilli</taxon>
        <taxon>Bacillales</taxon>
        <taxon>Staphylococcaceae</taxon>
        <taxon>Staphylococcus</taxon>
    </lineage>
</organism>